<gene>
    <name evidence="2" type="ORF">EJ913_26835</name>
</gene>
<organism evidence="2 3">
    <name type="scientific">Azospirillum doebereinerae</name>
    <dbReference type="NCBI Taxonomy" id="92933"/>
    <lineage>
        <taxon>Bacteria</taxon>
        <taxon>Pseudomonadati</taxon>
        <taxon>Pseudomonadota</taxon>
        <taxon>Alphaproteobacteria</taxon>
        <taxon>Rhodospirillales</taxon>
        <taxon>Azospirillaceae</taxon>
        <taxon>Azospirillum</taxon>
    </lineage>
</organism>
<reference evidence="2 3" key="1">
    <citation type="submission" date="2018-12" db="EMBL/GenBank/DDBJ databases">
        <authorList>
            <person name="Yang Y."/>
        </authorList>
    </citation>
    <scope>NUCLEOTIDE SEQUENCE [LARGE SCALE GENOMIC DNA]</scope>
    <source>
        <strain evidence="2 3">GSF71</strain>
    </source>
</reference>
<name>A0A3S0WRC4_9PROT</name>
<dbReference type="RefSeq" id="WP_127003725.1">
    <property type="nucleotide sequence ID" value="NZ_CP173191.1"/>
</dbReference>
<evidence type="ECO:0000256" key="1">
    <source>
        <dbReference type="SAM" id="MobiDB-lite"/>
    </source>
</evidence>
<sequence>MAYYRRGSSADAMARGMGWFSLGFGAAELVAGRGIARWLGMEQHTGLIRAYGVREITAGVGLLAMGDPKPWMWARVAGDVLDIATLATGLNDDNPRRRNVELALGAVAVATALDVLGSGMLHREEEEALTPPHDYSDRSGLPRAPDAMRGSAKDAPIPDELRTPKILQFHPIGMG</sequence>
<proteinExistence type="predicted"/>
<comment type="caution">
    <text evidence="2">The sequence shown here is derived from an EMBL/GenBank/DDBJ whole genome shotgun (WGS) entry which is preliminary data.</text>
</comment>
<dbReference type="AlphaFoldDB" id="A0A3S0WRC4"/>
<keyword evidence="3" id="KW-1185">Reference proteome</keyword>
<dbReference type="Proteomes" id="UP000280346">
    <property type="component" value="Unassembled WGS sequence"/>
</dbReference>
<dbReference type="OrthoDB" id="6166765at2"/>
<dbReference type="EMBL" id="RZIJ01000030">
    <property type="protein sequence ID" value="RUQ64063.1"/>
    <property type="molecule type" value="Genomic_DNA"/>
</dbReference>
<feature type="region of interest" description="Disordered" evidence="1">
    <location>
        <begin position="125"/>
        <end position="160"/>
    </location>
</feature>
<accession>A0A3S0WRC4</accession>
<evidence type="ECO:0000313" key="2">
    <source>
        <dbReference type="EMBL" id="RUQ64063.1"/>
    </source>
</evidence>
<protein>
    <submittedName>
        <fullName evidence="2">Cyclase dehydrase</fullName>
    </submittedName>
</protein>
<evidence type="ECO:0000313" key="3">
    <source>
        <dbReference type="Proteomes" id="UP000280346"/>
    </source>
</evidence>